<feature type="transmembrane region" description="Helical" evidence="7">
    <location>
        <begin position="153"/>
        <end position="171"/>
    </location>
</feature>
<evidence type="ECO:0000313" key="10">
    <source>
        <dbReference type="Proteomes" id="UP000249254"/>
    </source>
</evidence>
<keyword evidence="7" id="KW-0997">Cell inner membrane</keyword>
<sequence>MAIPPASGALEAFARFCEGASRSWSMVALPPAGHNGGAWLRFRRHSRFSKIWPSATRIRPGTNLRPGFFIGREVTMPLELTWQDMAVRIALAVLAGALIGFNREERSQAAGLRTTVLVCLAACLAMVLANALLGTSGKDPSKFAQIDVMRLPLGVLSGIGFIGAGAIVRRGNVVSGVTTAATIWFMTVVGICFGAGALALGAAATAVGFVLLWGLRWADMKMSRKFRAGLTVCALRGGLPEVELRRAIETTGHRIVFWAVRYEDGAERYEARTELEWRGHETDRGREPDWLAALAANEAVLKADWEPAPTSG</sequence>
<evidence type="ECO:0000256" key="1">
    <source>
        <dbReference type="ARBA" id="ARBA00004651"/>
    </source>
</evidence>
<feature type="domain" description="MgtC/SapB/SrpB/YhiD N-terminal" evidence="8">
    <location>
        <begin position="90"/>
        <end position="217"/>
    </location>
</feature>
<dbReference type="EMBL" id="QFYQ01000001">
    <property type="protein sequence ID" value="RAK55303.1"/>
    <property type="molecule type" value="Genomic_DNA"/>
</dbReference>
<dbReference type="PRINTS" id="PR01837">
    <property type="entry name" value="MGTCSAPBPROT"/>
</dbReference>
<reference evidence="10" key="1">
    <citation type="submission" date="2018-05" db="EMBL/GenBank/DDBJ databases">
        <authorList>
            <person name="Li X."/>
        </authorList>
    </citation>
    <scope>NUCLEOTIDE SEQUENCE [LARGE SCALE GENOMIC DNA]</scope>
    <source>
        <strain evidence="10">LX32</strain>
    </source>
</reference>
<comment type="similarity">
    <text evidence="2 7">Belongs to the MgtC/SapB family.</text>
</comment>
<dbReference type="OrthoDB" id="9811198at2"/>
<evidence type="ECO:0000256" key="3">
    <source>
        <dbReference type="ARBA" id="ARBA00022475"/>
    </source>
</evidence>
<keyword evidence="10" id="KW-1185">Reference proteome</keyword>
<name>A0A328AK19_9CAUL</name>
<keyword evidence="6 7" id="KW-0472">Membrane</keyword>
<feature type="transmembrane region" description="Helical" evidence="7">
    <location>
        <begin position="114"/>
        <end position="133"/>
    </location>
</feature>
<protein>
    <recommendedName>
        <fullName evidence="7">Protein MgtC</fullName>
    </recommendedName>
</protein>
<dbReference type="InterPro" id="IPR003416">
    <property type="entry name" value="MgtC/SapB/SrpB/YhiD_fam"/>
</dbReference>
<proteinExistence type="inferred from homology"/>
<dbReference type="Proteomes" id="UP000249254">
    <property type="component" value="Unassembled WGS sequence"/>
</dbReference>
<evidence type="ECO:0000313" key="9">
    <source>
        <dbReference type="EMBL" id="RAK55303.1"/>
    </source>
</evidence>
<evidence type="ECO:0000259" key="8">
    <source>
        <dbReference type="Pfam" id="PF02308"/>
    </source>
</evidence>
<gene>
    <name evidence="9" type="ORF">DJ017_12660</name>
</gene>
<comment type="caution">
    <text evidence="9">The sequence shown here is derived from an EMBL/GenBank/DDBJ whole genome shotgun (WGS) entry which is preliminary data.</text>
</comment>
<dbReference type="AlphaFoldDB" id="A0A328AK19"/>
<evidence type="ECO:0000256" key="6">
    <source>
        <dbReference type="ARBA" id="ARBA00023136"/>
    </source>
</evidence>
<evidence type="ECO:0000256" key="7">
    <source>
        <dbReference type="RuleBase" id="RU365041"/>
    </source>
</evidence>
<dbReference type="InterPro" id="IPR049177">
    <property type="entry name" value="MgtC_SapB_SrpB_YhiD_N"/>
</dbReference>
<evidence type="ECO:0000256" key="4">
    <source>
        <dbReference type="ARBA" id="ARBA00022692"/>
    </source>
</evidence>
<organism evidence="9 10">
    <name type="scientific">Phenylobacterium soli</name>
    <dbReference type="NCBI Taxonomy" id="2170551"/>
    <lineage>
        <taxon>Bacteria</taxon>
        <taxon>Pseudomonadati</taxon>
        <taxon>Pseudomonadota</taxon>
        <taxon>Alphaproteobacteria</taxon>
        <taxon>Caulobacterales</taxon>
        <taxon>Caulobacteraceae</taxon>
        <taxon>Phenylobacterium</taxon>
    </lineage>
</organism>
<evidence type="ECO:0000256" key="5">
    <source>
        <dbReference type="ARBA" id="ARBA00022989"/>
    </source>
</evidence>
<dbReference type="GO" id="GO:0005886">
    <property type="term" value="C:plasma membrane"/>
    <property type="evidence" value="ECO:0007669"/>
    <property type="project" value="UniProtKB-SubCell"/>
</dbReference>
<feature type="transmembrane region" description="Helical" evidence="7">
    <location>
        <begin position="85"/>
        <end position="102"/>
    </location>
</feature>
<keyword evidence="5 7" id="KW-1133">Transmembrane helix</keyword>
<keyword evidence="3" id="KW-1003">Cell membrane</keyword>
<keyword evidence="4 7" id="KW-0812">Transmembrane</keyword>
<comment type="subcellular location">
    <subcellularLocation>
        <location evidence="7">Cell inner membrane</location>
        <topology evidence="7">Multi-pass membrane protein</topology>
    </subcellularLocation>
    <subcellularLocation>
        <location evidence="1">Cell membrane</location>
        <topology evidence="1">Multi-pass membrane protein</topology>
    </subcellularLocation>
</comment>
<evidence type="ECO:0000256" key="2">
    <source>
        <dbReference type="ARBA" id="ARBA00009298"/>
    </source>
</evidence>
<dbReference type="PANTHER" id="PTHR33778:SF1">
    <property type="entry name" value="MAGNESIUM TRANSPORTER YHID-RELATED"/>
    <property type="match status" value="1"/>
</dbReference>
<dbReference type="PANTHER" id="PTHR33778">
    <property type="entry name" value="PROTEIN MGTC"/>
    <property type="match status" value="1"/>
</dbReference>
<feature type="transmembrane region" description="Helical" evidence="7">
    <location>
        <begin position="183"/>
        <end position="215"/>
    </location>
</feature>
<dbReference type="Pfam" id="PF02308">
    <property type="entry name" value="MgtC"/>
    <property type="match status" value="1"/>
</dbReference>
<accession>A0A328AK19</accession>